<dbReference type="OrthoDB" id="4478691at2759"/>
<dbReference type="GeneID" id="34453226"/>
<evidence type="ECO:0000313" key="2">
    <source>
        <dbReference type="EMBL" id="OGM41158.1"/>
    </source>
</evidence>
<reference evidence="2 3" key="1">
    <citation type="journal article" date="2016" name="Genome Biol. Evol.">
        <title>Draft genome sequence of an aflatoxigenic Aspergillus species, A. bombycis.</title>
        <authorList>
            <person name="Moore G.G."/>
            <person name="Mack B.M."/>
            <person name="Beltz S.B."/>
            <person name="Gilbert M.K."/>
        </authorList>
    </citation>
    <scope>NUCLEOTIDE SEQUENCE [LARGE SCALE GENOMIC DNA]</scope>
    <source>
        <strain evidence="3">NRRL 26010</strain>
    </source>
</reference>
<feature type="region of interest" description="Disordered" evidence="1">
    <location>
        <begin position="306"/>
        <end position="343"/>
    </location>
</feature>
<protein>
    <submittedName>
        <fullName evidence="2">Uncharacterized protein</fullName>
    </submittedName>
</protein>
<feature type="compositionally biased region" description="Acidic residues" evidence="1">
    <location>
        <begin position="309"/>
        <end position="343"/>
    </location>
</feature>
<gene>
    <name evidence="2" type="ORF">ABOM_009836</name>
</gene>
<organism evidence="2 3">
    <name type="scientific">Aspergillus bombycis</name>
    <dbReference type="NCBI Taxonomy" id="109264"/>
    <lineage>
        <taxon>Eukaryota</taxon>
        <taxon>Fungi</taxon>
        <taxon>Dikarya</taxon>
        <taxon>Ascomycota</taxon>
        <taxon>Pezizomycotina</taxon>
        <taxon>Eurotiomycetes</taxon>
        <taxon>Eurotiomycetidae</taxon>
        <taxon>Eurotiales</taxon>
        <taxon>Aspergillaceae</taxon>
        <taxon>Aspergillus</taxon>
    </lineage>
</organism>
<evidence type="ECO:0000313" key="3">
    <source>
        <dbReference type="Proteomes" id="UP000179179"/>
    </source>
</evidence>
<name>A0A1F7ZPX1_9EURO</name>
<dbReference type="RefSeq" id="XP_022384875.1">
    <property type="nucleotide sequence ID" value="XM_022536964.1"/>
</dbReference>
<accession>A0A1F7ZPX1</accession>
<proteinExistence type="predicted"/>
<comment type="caution">
    <text evidence="2">The sequence shown here is derived from an EMBL/GenBank/DDBJ whole genome shotgun (WGS) entry which is preliminary data.</text>
</comment>
<evidence type="ECO:0000256" key="1">
    <source>
        <dbReference type="SAM" id="MobiDB-lite"/>
    </source>
</evidence>
<dbReference type="AlphaFoldDB" id="A0A1F7ZPX1"/>
<dbReference type="Proteomes" id="UP000179179">
    <property type="component" value="Unassembled WGS sequence"/>
</dbReference>
<keyword evidence="3" id="KW-1185">Reference proteome</keyword>
<sequence length="343" mass="39666">MNPLRYLAPPRPFTEISTATTKEIKERISYVDSMKANPHFNISEEREDALLDYLEACHTLTDGSPSKQEREAAQAFIRGYEKSLENNEPARLSFDLATKTKLGEELDNLWNMWTFNRYEKYLPEDIIKDAQQHPSSQVPDPWHREFWRPFNGRLEAEKAAFDQVMVGQNHHNECPTFLLLALLCERHTLDWDETLELIKACASDSDKLELPAVDLVEFLKKRDVTGLATRLDRDEASISLSTEYVMGVGSLVLAFFASHLPEFLFDRDEVDPADWTPKEPLKVLVDLDEAHEQAFRFMMQEMFNKMADGDSDEDGEDVYDDWDNDDDDDDDDDIVMSDESEDY</sequence>
<dbReference type="EMBL" id="LYCR01000119">
    <property type="protein sequence ID" value="OGM41158.1"/>
    <property type="molecule type" value="Genomic_DNA"/>
</dbReference>